<reference evidence="4 5" key="1">
    <citation type="submission" date="2024-05" db="EMBL/GenBank/DDBJ databases">
        <authorList>
            <person name="Wallberg A."/>
        </authorList>
    </citation>
    <scope>NUCLEOTIDE SEQUENCE [LARGE SCALE GENOMIC DNA]</scope>
</reference>
<dbReference type="PROSITE" id="PS50097">
    <property type="entry name" value="BTB"/>
    <property type="match status" value="1"/>
</dbReference>
<feature type="region of interest" description="Disordered" evidence="2">
    <location>
        <begin position="191"/>
        <end position="264"/>
    </location>
</feature>
<keyword evidence="5" id="KW-1185">Reference proteome</keyword>
<evidence type="ECO:0000313" key="5">
    <source>
        <dbReference type="Proteomes" id="UP001497623"/>
    </source>
</evidence>
<feature type="compositionally biased region" description="Polar residues" evidence="2">
    <location>
        <begin position="207"/>
        <end position="229"/>
    </location>
</feature>
<comment type="caution">
    <text evidence="4">The sequence shown here is derived from an EMBL/GenBank/DDBJ whole genome shotgun (WGS) entry which is preliminary data.</text>
</comment>
<evidence type="ECO:0000256" key="1">
    <source>
        <dbReference type="ARBA" id="ARBA00023242"/>
    </source>
</evidence>
<feature type="compositionally biased region" description="Basic and acidic residues" evidence="2">
    <location>
        <begin position="230"/>
        <end position="241"/>
    </location>
</feature>
<proteinExistence type="predicted"/>
<evidence type="ECO:0000259" key="3">
    <source>
        <dbReference type="PROSITE" id="PS50097"/>
    </source>
</evidence>
<dbReference type="SUPFAM" id="SSF54695">
    <property type="entry name" value="POZ domain"/>
    <property type="match status" value="1"/>
</dbReference>
<feature type="compositionally biased region" description="Basic and acidic residues" evidence="2">
    <location>
        <begin position="334"/>
        <end position="349"/>
    </location>
</feature>
<dbReference type="EMBL" id="CAXKWB010000359">
    <property type="protein sequence ID" value="CAL4060419.1"/>
    <property type="molecule type" value="Genomic_DNA"/>
</dbReference>
<dbReference type="AlphaFoldDB" id="A0AAV2PJR3"/>
<dbReference type="InterPro" id="IPR051095">
    <property type="entry name" value="Dros_DevTransReg"/>
</dbReference>
<dbReference type="GO" id="GO:0006357">
    <property type="term" value="P:regulation of transcription by RNA polymerase II"/>
    <property type="evidence" value="ECO:0007669"/>
    <property type="project" value="TreeGrafter"/>
</dbReference>
<dbReference type="PANTHER" id="PTHR23110:SF109">
    <property type="entry name" value="FI07618P-RELATED"/>
    <property type="match status" value="1"/>
</dbReference>
<gene>
    <name evidence="4" type="ORF">MNOR_LOCUS1347</name>
</gene>
<dbReference type="InterPro" id="IPR000210">
    <property type="entry name" value="BTB/POZ_dom"/>
</dbReference>
<keyword evidence="1" id="KW-0539">Nucleus</keyword>
<protein>
    <recommendedName>
        <fullName evidence="3">BTB domain-containing protein</fullName>
    </recommendedName>
</protein>
<dbReference type="Pfam" id="PF00651">
    <property type="entry name" value="BTB"/>
    <property type="match status" value="1"/>
</dbReference>
<dbReference type="SMART" id="SM00225">
    <property type="entry name" value="BTB"/>
    <property type="match status" value="1"/>
</dbReference>
<feature type="compositionally biased region" description="Basic and acidic residues" evidence="2">
    <location>
        <begin position="121"/>
        <end position="159"/>
    </location>
</feature>
<name>A0AAV2PJR3_MEGNR</name>
<evidence type="ECO:0000256" key="2">
    <source>
        <dbReference type="SAM" id="MobiDB-lite"/>
    </source>
</evidence>
<dbReference type="Gene3D" id="3.30.710.10">
    <property type="entry name" value="Potassium Channel Kv1.1, Chain A"/>
    <property type="match status" value="1"/>
</dbReference>
<dbReference type="GO" id="GO:0005634">
    <property type="term" value="C:nucleus"/>
    <property type="evidence" value="ECO:0007669"/>
    <property type="project" value="TreeGrafter"/>
</dbReference>
<feature type="compositionally biased region" description="Polar residues" evidence="2">
    <location>
        <begin position="160"/>
        <end position="177"/>
    </location>
</feature>
<dbReference type="Proteomes" id="UP001497623">
    <property type="component" value="Unassembled WGS sequence"/>
</dbReference>
<dbReference type="PANTHER" id="PTHR23110">
    <property type="entry name" value="BTB DOMAIN TRANSCRIPTION FACTOR"/>
    <property type="match status" value="1"/>
</dbReference>
<feature type="region of interest" description="Disordered" evidence="2">
    <location>
        <begin position="315"/>
        <end position="349"/>
    </location>
</feature>
<organism evidence="4 5">
    <name type="scientific">Meganyctiphanes norvegica</name>
    <name type="common">Northern krill</name>
    <name type="synonym">Thysanopoda norvegica</name>
    <dbReference type="NCBI Taxonomy" id="48144"/>
    <lineage>
        <taxon>Eukaryota</taxon>
        <taxon>Metazoa</taxon>
        <taxon>Ecdysozoa</taxon>
        <taxon>Arthropoda</taxon>
        <taxon>Crustacea</taxon>
        <taxon>Multicrustacea</taxon>
        <taxon>Malacostraca</taxon>
        <taxon>Eumalacostraca</taxon>
        <taxon>Eucarida</taxon>
        <taxon>Euphausiacea</taxon>
        <taxon>Euphausiidae</taxon>
        <taxon>Meganyctiphanes</taxon>
    </lineage>
</organism>
<feature type="compositionally biased region" description="Polar residues" evidence="2">
    <location>
        <begin position="242"/>
        <end position="256"/>
    </location>
</feature>
<sequence length="349" mass="39361">MGEGLLSLKWNNHKPAFASLLKVLRQKGCYTDVTLACGSKFFEVHRLVLMACSEFFTKVFDRITCQKPVIVLNEVKSQELEALLDYMYLGEVDVQQKHLPGLIKAAEYLLIKGLAVPDEDPVQHSKADKSDDGAERPTKRRRPDRDSRESERQSNEPERGNQNVHINQQYSKSSSSDAKVIAEGTTTVNRIPVHQIDEDNEFEVESDNSLSSRLHQDANSSLNRTQQQQEKLHNVENKQKTDSGNISDITTQNRMDSYSHQDIKTEQCDISEIEEIDNSAMKTELDISNDTTGENSSADFSHFLSSNVEENLAPTMFQSPHQDPGPSGMQRHMGNSEKNDMAGKDAFRD</sequence>
<dbReference type="InterPro" id="IPR011333">
    <property type="entry name" value="SKP1/BTB/POZ_sf"/>
</dbReference>
<feature type="region of interest" description="Disordered" evidence="2">
    <location>
        <begin position="120"/>
        <end position="179"/>
    </location>
</feature>
<evidence type="ECO:0000313" key="4">
    <source>
        <dbReference type="EMBL" id="CAL4060419.1"/>
    </source>
</evidence>
<feature type="domain" description="BTB" evidence="3">
    <location>
        <begin position="31"/>
        <end position="96"/>
    </location>
</feature>
<accession>A0AAV2PJR3</accession>
<dbReference type="CDD" id="cd18315">
    <property type="entry name" value="BTB_POZ_BAB-like"/>
    <property type="match status" value="1"/>
</dbReference>